<dbReference type="AlphaFoldDB" id="A0A1A8WBY1"/>
<evidence type="ECO:0000313" key="3">
    <source>
        <dbReference type="Proteomes" id="UP000078560"/>
    </source>
</evidence>
<evidence type="ECO:0000313" key="2">
    <source>
        <dbReference type="EMBL" id="SBS88718.1"/>
    </source>
</evidence>
<name>A0A1A8WBY1_PLAOA</name>
<organism evidence="2 3">
    <name type="scientific">Plasmodium ovale curtisi</name>
    <dbReference type="NCBI Taxonomy" id="864141"/>
    <lineage>
        <taxon>Eukaryota</taxon>
        <taxon>Sar</taxon>
        <taxon>Alveolata</taxon>
        <taxon>Apicomplexa</taxon>
        <taxon>Aconoidasida</taxon>
        <taxon>Haemosporida</taxon>
        <taxon>Plasmodiidae</taxon>
        <taxon>Plasmodium</taxon>
        <taxon>Plasmodium (Plasmodium)</taxon>
    </lineage>
</organism>
<evidence type="ECO:0000256" key="1">
    <source>
        <dbReference type="SAM" id="MobiDB-lite"/>
    </source>
</evidence>
<feature type="region of interest" description="Disordered" evidence="1">
    <location>
        <begin position="1"/>
        <end position="45"/>
    </location>
</feature>
<gene>
    <name evidence="2" type="ORF">POVCU2_0050060</name>
</gene>
<sequence>MGEADKRSCRGREVEGEKSSRERSRRGREVVEGEKSSRERKMTKEKFKAEDEVRSCRGRSCEGKCYQGKVTYLYNLSFCENVKQERTQWGTIKLPSVGEEKLKNMCSLRYMLAFQYIRTHKHLYALPITSTHFDALVVPTILQKGMIKCDENENPKIESIAFRLNIQVVYGSGKVQKCNEGMSKKKNKKMKK</sequence>
<reference evidence="3" key="1">
    <citation type="submission" date="2016-05" db="EMBL/GenBank/DDBJ databases">
        <authorList>
            <person name="Naeem Raeece"/>
        </authorList>
    </citation>
    <scope>NUCLEOTIDE SEQUENCE [LARGE SCALE GENOMIC DNA]</scope>
</reference>
<protein>
    <submittedName>
        <fullName evidence="2">Uncharacterized protein</fullName>
    </submittedName>
</protein>
<proteinExistence type="predicted"/>
<accession>A0A1A8WBY1</accession>
<dbReference type="EMBL" id="FLQU01000654">
    <property type="protein sequence ID" value="SBS88718.1"/>
    <property type="molecule type" value="Genomic_DNA"/>
</dbReference>
<dbReference type="Proteomes" id="UP000078560">
    <property type="component" value="Unassembled WGS sequence"/>
</dbReference>